<keyword evidence="2" id="KW-1185">Reference proteome</keyword>
<comment type="caution">
    <text evidence="1">The sequence shown here is derived from an EMBL/GenBank/DDBJ whole genome shotgun (WGS) entry which is preliminary data.</text>
</comment>
<proteinExistence type="predicted"/>
<reference evidence="1 2" key="1">
    <citation type="journal article" date="2018" name="Sci. Rep.">
        <title>Genomic signatures of local adaptation to the degree of environmental predictability in rotifers.</title>
        <authorList>
            <person name="Franch-Gras L."/>
            <person name="Hahn C."/>
            <person name="Garcia-Roger E.M."/>
            <person name="Carmona M.J."/>
            <person name="Serra M."/>
            <person name="Gomez A."/>
        </authorList>
    </citation>
    <scope>NUCLEOTIDE SEQUENCE [LARGE SCALE GENOMIC DNA]</scope>
    <source>
        <strain evidence="1">HYR1</strain>
    </source>
</reference>
<gene>
    <name evidence="1" type="ORF">BpHYR1_005980</name>
</gene>
<sequence>MNLSFFWEYYEKVYSILDDLKFMIVENDQINKTDAKIHFRVNHTMLNKKTDKIFDKFISMRMSLKKIRNQSFSFKMLNKWIADSESNTPIQLVSKKDEEENSVPKQTMMRKSEVIKALEETETKRTRQSQSPQTTVKFNPAVPSKVFQYVDRKFSESSETNSEIQNLYQKVPARERDQEPPISRYKGNHIPSKTFKYLQYITQNESQSTSTTSTTTSQHAEPVIQTAQVQVATSNQTKSQIVDTISNEAAESEQGAQEKEELKDQALSQDQQVVNPQETIQSKEFVETIYIGFNRHQENVMVVRTLKISFIEFD</sequence>
<name>A0A3M7SWN3_BRAPC</name>
<evidence type="ECO:0000313" key="1">
    <source>
        <dbReference type="EMBL" id="RNA40089.1"/>
    </source>
</evidence>
<evidence type="ECO:0000313" key="2">
    <source>
        <dbReference type="Proteomes" id="UP000276133"/>
    </source>
</evidence>
<dbReference type="Proteomes" id="UP000276133">
    <property type="component" value="Unassembled WGS sequence"/>
</dbReference>
<dbReference type="AlphaFoldDB" id="A0A3M7SWN3"/>
<organism evidence="1 2">
    <name type="scientific">Brachionus plicatilis</name>
    <name type="common">Marine rotifer</name>
    <name type="synonym">Brachionus muelleri</name>
    <dbReference type="NCBI Taxonomy" id="10195"/>
    <lineage>
        <taxon>Eukaryota</taxon>
        <taxon>Metazoa</taxon>
        <taxon>Spiralia</taxon>
        <taxon>Gnathifera</taxon>
        <taxon>Rotifera</taxon>
        <taxon>Eurotatoria</taxon>
        <taxon>Monogononta</taxon>
        <taxon>Pseudotrocha</taxon>
        <taxon>Ploima</taxon>
        <taxon>Brachionidae</taxon>
        <taxon>Brachionus</taxon>
    </lineage>
</organism>
<protein>
    <submittedName>
        <fullName evidence="1">Uncharacterized protein</fullName>
    </submittedName>
</protein>
<accession>A0A3M7SWN3</accession>
<dbReference type="EMBL" id="REGN01000677">
    <property type="protein sequence ID" value="RNA40089.1"/>
    <property type="molecule type" value="Genomic_DNA"/>
</dbReference>